<reference evidence="1" key="1">
    <citation type="submission" date="2022-05" db="EMBL/GenBank/DDBJ databases">
        <authorList>
            <person name="Ashby S."/>
            <person name="Bressette G."/>
            <person name="Brown S."/>
            <person name="Charles S."/>
            <person name="Neely M.N."/>
            <person name="Molloy S.D."/>
            <person name="Garlena R.A."/>
            <person name="Russell D.A."/>
            <person name="Jacobs-Sera D."/>
            <person name="Hatfull G.F."/>
        </authorList>
    </citation>
    <scope>NUCLEOTIDE SEQUENCE</scope>
</reference>
<keyword evidence="2" id="KW-1185">Reference proteome</keyword>
<protein>
    <submittedName>
        <fullName evidence="1">Uncharacterized protein</fullName>
    </submittedName>
</protein>
<name>A0A9E7NIP0_9CAUD</name>
<dbReference type="RefSeq" id="YP_010754346.1">
    <property type="nucleotide sequence ID" value="NC_073459.1"/>
</dbReference>
<dbReference type="Proteomes" id="UP001060355">
    <property type="component" value="Segment"/>
</dbReference>
<dbReference type="EMBL" id="ON456347">
    <property type="protein sequence ID" value="UTN92952.1"/>
    <property type="molecule type" value="Genomic_DNA"/>
</dbReference>
<accession>A0A9E7NIP0</accession>
<dbReference type="KEGG" id="vg:80018935"/>
<dbReference type="GeneID" id="80018935"/>
<gene>
    <name evidence="1" type="primary">33</name>
    <name evidence="1" type="ORF">SEA_FINKLE_33</name>
</gene>
<evidence type="ECO:0000313" key="1">
    <source>
        <dbReference type="EMBL" id="UTN92952.1"/>
    </source>
</evidence>
<proteinExistence type="predicted"/>
<organism evidence="1 2">
    <name type="scientific">Gordonia phage Finkle</name>
    <dbReference type="NCBI Taxonomy" id="2926099"/>
    <lineage>
        <taxon>Viruses</taxon>
        <taxon>Duplodnaviria</taxon>
        <taxon>Heunggongvirae</taxon>
        <taxon>Uroviricota</taxon>
        <taxon>Caudoviricetes</taxon>
        <taxon>Finkelvirus</taxon>
        <taxon>Finkelvirus finkel</taxon>
    </lineage>
</organism>
<evidence type="ECO:0000313" key="2">
    <source>
        <dbReference type="Proteomes" id="UP001060355"/>
    </source>
</evidence>
<sequence>MSHLSNPKGPGETWKTGQRVPFAGHYEDQYGIVSYHEAHATFPPCIDRKGEAAFRRPVSRLSATS</sequence>